<dbReference type="InterPro" id="IPR013087">
    <property type="entry name" value="Znf_C2H2_type"/>
</dbReference>
<keyword evidence="6" id="KW-0238">DNA-binding</keyword>
<keyword evidence="4 8" id="KW-0863">Zinc-finger</keyword>
<keyword evidence="2" id="KW-0479">Metal-binding</keyword>
<dbReference type="EMBL" id="JAOYFB010000039">
    <property type="protein sequence ID" value="KAK4029769.1"/>
    <property type="molecule type" value="Genomic_DNA"/>
</dbReference>
<evidence type="ECO:0000256" key="7">
    <source>
        <dbReference type="ARBA" id="ARBA00023242"/>
    </source>
</evidence>
<dbReference type="InterPro" id="IPR036236">
    <property type="entry name" value="Znf_C2H2_sf"/>
</dbReference>
<feature type="region of interest" description="Disordered" evidence="9">
    <location>
        <begin position="143"/>
        <end position="163"/>
    </location>
</feature>
<proteinExistence type="predicted"/>
<evidence type="ECO:0000259" key="10">
    <source>
        <dbReference type="PROSITE" id="PS50157"/>
    </source>
</evidence>
<comment type="caution">
    <text evidence="11">The sequence shown here is derived from an EMBL/GenBank/DDBJ whole genome shotgun (WGS) entry which is preliminary data.</text>
</comment>
<dbReference type="PANTHER" id="PTHR24404">
    <property type="entry name" value="ZINC FINGER PROTEIN"/>
    <property type="match status" value="1"/>
</dbReference>
<feature type="compositionally biased region" description="Acidic residues" evidence="9">
    <location>
        <begin position="679"/>
        <end position="688"/>
    </location>
</feature>
<name>A0ABR0AXB4_9CRUS</name>
<protein>
    <recommendedName>
        <fullName evidence="10">C2H2-type domain-containing protein</fullName>
    </recommendedName>
</protein>
<feature type="compositionally biased region" description="Basic and acidic residues" evidence="9">
    <location>
        <begin position="89"/>
        <end position="100"/>
    </location>
</feature>
<reference evidence="11 12" key="1">
    <citation type="journal article" date="2023" name="Nucleic Acids Res.">
        <title>The hologenome of Daphnia magna reveals possible DNA methylation and microbiome-mediated evolution of the host genome.</title>
        <authorList>
            <person name="Chaturvedi A."/>
            <person name="Li X."/>
            <person name="Dhandapani V."/>
            <person name="Marshall H."/>
            <person name="Kissane S."/>
            <person name="Cuenca-Cambronero M."/>
            <person name="Asole G."/>
            <person name="Calvet F."/>
            <person name="Ruiz-Romero M."/>
            <person name="Marangio P."/>
            <person name="Guigo R."/>
            <person name="Rago D."/>
            <person name="Mirbahai L."/>
            <person name="Eastwood N."/>
            <person name="Colbourne J.K."/>
            <person name="Zhou J."/>
            <person name="Mallon E."/>
            <person name="Orsini L."/>
        </authorList>
    </citation>
    <scope>NUCLEOTIDE SEQUENCE [LARGE SCALE GENOMIC DNA]</scope>
    <source>
        <strain evidence="11">LRV0_1</strain>
    </source>
</reference>
<keyword evidence="3" id="KW-0677">Repeat</keyword>
<organism evidence="11 12">
    <name type="scientific">Daphnia magna</name>
    <dbReference type="NCBI Taxonomy" id="35525"/>
    <lineage>
        <taxon>Eukaryota</taxon>
        <taxon>Metazoa</taxon>
        <taxon>Ecdysozoa</taxon>
        <taxon>Arthropoda</taxon>
        <taxon>Crustacea</taxon>
        <taxon>Branchiopoda</taxon>
        <taxon>Diplostraca</taxon>
        <taxon>Cladocera</taxon>
        <taxon>Anomopoda</taxon>
        <taxon>Daphniidae</taxon>
        <taxon>Daphnia</taxon>
    </lineage>
</organism>
<evidence type="ECO:0000256" key="8">
    <source>
        <dbReference type="PROSITE-ProRule" id="PRU00042"/>
    </source>
</evidence>
<keyword evidence="7" id="KW-0539">Nucleus</keyword>
<keyword evidence="12" id="KW-1185">Reference proteome</keyword>
<dbReference type="PROSITE" id="PS00028">
    <property type="entry name" value="ZINC_FINGER_C2H2_1"/>
    <property type="match status" value="3"/>
</dbReference>
<evidence type="ECO:0000256" key="6">
    <source>
        <dbReference type="ARBA" id="ARBA00023125"/>
    </source>
</evidence>
<dbReference type="Gene3D" id="3.30.160.60">
    <property type="entry name" value="Classic Zinc Finger"/>
    <property type="match status" value="2"/>
</dbReference>
<evidence type="ECO:0000256" key="9">
    <source>
        <dbReference type="SAM" id="MobiDB-lite"/>
    </source>
</evidence>
<evidence type="ECO:0000313" key="11">
    <source>
        <dbReference type="EMBL" id="KAK4029769.1"/>
    </source>
</evidence>
<dbReference type="SUPFAM" id="SSF57667">
    <property type="entry name" value="beta-beta-alpha zinc fingers"/>
    <property type="match status" value="2"/>
</dbReference>
<dbReference type="Proteomes" id="UP001234178">
    <property type="component" value="Unassembled WGS sequence"/>
</dbReference>
<dbReference type="Pfam" id="PF00096">
    <property type="entry name" value="zf-C2H2"/>
    <property type="match status" value="2"/>
</dbReference>
<feature type="domain" description="C2H2-type" evidence="10">
    <location>
        <begin position="309"/>
        <end position="331"/>
    </location>
</feature>
<gene>
    <name evidence="11" type="ORF">OUZ56_022733</name>
</gene>
<evidence type="ECO:0000256" key="2">
    <source>
        <dbReference type="ARBA" id="ARBA00022723"/>
    </source>
</evidence>
<feature type="region of interest" description="Disordered" evidence="9">
    <location>
        <begin position="679"/>
        <end position="699"/>
    </location>
</feature>
<evidence type="ECO:0000256" key="5">
    <source>
        <dbReference type="ARBA" id="ARBA00022833"/>
    </source>
</evidence>
<feature type="region of interest" description="Disordered" evidence="9">
    <location>
        <begin position="27"/>
        <end position="131"/>
    </location>
</feature>
<evidence type="ECO:0000313" key="12">
    <source>
        <dbReference type="Proteomes" id="UP001234178"/>
    </source>
</evidence>
<feature type="domain" description="C2H2-type" evidence="10">
    <location>
        <begin position="280"/>
        <end position="308"/>
    </location>
</feature>
<dbReference type="PANTHER" id="PTHR24404:SF114">
    <property type="entry name" value="KLUMPFUSS, ISOFORM B-RELATED"/>
    <property type="match status" value="1"/>
</dbReference>
<sequence>MSNKSSPRRRSVANKRYDEDYEYYVPAVRSYSKTTKSESTADESEITDSQEVKKKRGRPPVLGAKNKATQEIEAKRGPGRPRRYTAPVSRKEEESSEIKPIEVNILSIQSEEMAESEDTNTEPPKKEKVNLGQVLELAVQSMSVTMETEEEEEVEQKETSKHADIQISQEDLEVHQKITFESTKDHDSDFEWKLENEEEPVSHSPPAKKKKITASNSFIVPTNADDLEEFEEDGEGRIQVRTIVVGEGEGARIECLSCHRIMKPGSLKAHLKTHAHERPHACDLCDARFTRRGDLERHIKVVHNKDRPFKCSKCHRTFGDKKNLRWHLSNHDRKLFHHCQVCGFKFGKREYWENHVRYIHPIPGTELEPVPAEMPEVESKDGPSTSGSMETGQKKVDPVVVNKMLNGNKGTPALVYTKRGAVSNRLSTDPFAGLKTPKVVFPPTYWDNWDEFMERTQIWRFRPSIQRFGSSGRPLRRKKVPETVVELRPSERPDSQFDIGPFSAEETLLDDQTGAFVTSTGEVVGYPEEMFKLDENAENEEEEEEEEEEDNEPVRIDVGEIQLEQPMSGTEVLSTHHLVYGEDGQMRLMVGPGRVDGEHDLVEGGVYDDDEDGMLRGDLGHAFVESGQIVILQPDGSAVLAPAGGQLVETENGQLILVQTHEDGTQTAVAYATAQTMDDTEAVEEDESGEIKNEPASNQDAVQTLIDAVQELIDNRQKPS</sequence>
<feature type="domain" description="C2H2-type" evidence="10">
    <location>
        <begin position="337"/>
        <end position="360"/>
    </location>
</feature>
<keyword evidence="5" id="KW-0862">Zinc</keyword>
<dbReference type="SMART" id="SM00355">
    <property type="entry name" value="ZnF_C2H2"/>
    <property type="match status" value="4"/>
</dbReference>
<evidence type="ECO:0000256" key="4">
    <source>
        <dbReference type="ARBA" id="ARBA00022771"/>
    </source>
</evidence>
<accession>A0ABR0AXB4</accession>
<dbReference type="InterPro" id="IPR050589">
    <property type="entry name" value="Ikaros_C2H2-ZF"/>
</dbReference>
<evidence type="ECO:0000256" key="3">
    <source>
        <dbReference type="ARBA" id="ARBA00022737"/>
    </source>
</evidence>
<evidence type="ECO:0000256" key="1">
    <source>
        <dbReference type="ARBA" id="ARBA00004123"/>
    </source>
</evidence>
<dbReference type="PROSITE" id="PS50157">
    <property type="entry name" value="ZINC_FINGER_C2H2_2"/>
    <property type="match status" value="3"/>
</dbReference>
<comment type="subcellular location">
    <subcellularLocation>
        <location evidence="1">Nucleus</location>
    </subcellularLocation>
</comment>